<evidence type="ECO:0000313" key="4">
    <source>
        <dbReference type="EMBL" id="MFC3166830.1"/>
    </source>
</evidence>
<dbReference type="GO" id="GO:0016746">
    <property type="term" value="F:acyltransferase activity"/>
    <property type="evidence" value="ECO:0007669"/>
    <property type="project" value="UniProtKB-KW"/>
</dbReference>
<feature type="domain" description="N-acetyltransferase" evidence="3">
    <location>
        <begin position="1"/>
        <end position="133"/>
    </location>
</feature>
<evidence type="ECO:0000259" key="3">
    <source>
        <dbReference type="PROSITE" id="PS51186"/>
    </source>
</evidence>
<dbReference type="Pfam" id="PF00583">
    <property type="entry name" value="Acetyltransf_1"/>
    <property type="match status" value="1"/>
</dbReference>
<dbReference type="InterPro" id="IPR016181">
    <property type="entry name" value="Acyl_CoA_acyltransferase"/>
</dbReference>
<evidence type="ECO:0000313" key="5">
    <source>
        <dbReference type="Proteomes" id="UP001595557"/>
    </source>
</evidence>
<gene>
    <name evidence="4" type="ORF">ACFOD7_02060</name>
</gene>
<dbReference type="PANTHER" id="PTHR43877">
    <property type="entry name" value="AMINOALKYLPHOSPHONATE N-ACETYLTRANSFERASE-RELATED-RELATED"/>
    <property type="match status" value="1"/>
</dbReference>
<comment type="caution">
    <text evidence="4">The sequence shown here is derived from an EMBL/GenBank/DDBJ whole genome shotgun (WGS) entry which is preliminary data.</text>
</comment>
<dbReference type="Gene3D" id="3.40.630.30">
    <property type="match status" value="1"/>
</dbReference>
<reference evidence="5" key="1">
    <citation type="journal article" date="2019" name="Int. J. Syst. Evol. Microbiol.">
        <title>The Global Catalogue of Microorganisms (GCM) 10K type strain sequencing project: providing services to taxonomists for standard genome sequencing and annotation.</title>
        <authorList>
            <consortium name="The Broad Institute Genomics Platform"/>
            <consortium name="The Broad Institute Genome Sequencing Center for Infectious Disease"/>
            <person name="Wu L."/>
            <person name="Ma J."/>
        </authorList>
    </citation>
    <scope>NUCLEOTIDE SEQUENCE [LARGE SCALE GENOMIC DNA]</scope>
    <source>
        <strain evidence="5">KCTC 52239</strain>
    </source>
</reference>
<sequence>MTPDRLAALHARCFTRPRPWSAAEFAALLDSPHAFLLTRARGFLLGRTVADEAELLTLAVAPETRRRGTARDLVGEFAATSRRRGASLAFLEVAADNAPAQALYRATGWRESGRRRRYYGPDLDAIVMTLPLEAGQEGG</sequence>
<dbReference type="PROSITE" id="PS51186">
    <property type="entry name" value="GNAT"/>
    <property type="match status" value="1"/>
</dbReference>
<dbReference type="SUPFAM" id="SSF55729">
    <property type="entry name" value="Acyl-CoA N-acyltransferases (Nat)"/>
    <property type="match status" value="1"/>
</dbReference>
<dbReference type="Proteomes" id="UP001595557">
    <property type="component" value="Unassembled WGS sequence"/>
</dbReference>
<name>A0ABV7ICZ2_9RHOB</name>
<dbReference type="CDD" id="cd04301">
    <property type="entry name" value="NAT_SF"/>
    <property type="match status" value="1"/>
</dbReference>
<organism evidence="4 5">
    <name type="scientific">Paracoccus fontiphilus</name>
    <dbReference type="NCBI Taxonomy" id="1815556"/>
    <lineage>
        <taxon>Bacteria</taxon>
        <taxon>Pseudomonadati</taxon>
        <taxon>Pseudomonadota</taxon>
        <taxon>Alphaproteobacteria</taxon>
        <taxon>Rhodobacterales</taxon>
        <taxon>Paracoccaceae</taxon>
        <taxon>Paracoccus</taxon>
    </lineage>
</organism>
<keyword evidence="2 4" id="KW-0012">Acyltransferase</keyword>
<dbReference type="RefSeq" id="WP_207468814.1">
    <property type="nucleotide sequence ID" value="NZ_JAFNAW010000024.1"/>
</dbReference>
<keyword evidence="1 4" id="KW-0808">Transferase</keyword>
<evidence type="ECO:0000256" key="2">
    <source>
        <dbReference type="ARBA" id="ARBA00023315"/>
    </source>
</evidence>
<dbReference type="InterPro" id="IPR000182">
    <property type="entry name" value="GNAT_dom"/>
</dbReference>
<dbReference type="PANTHER" id="PTHR43877:SF2">
    <property type="entry name" value="AMINOALKYLPHOSPHONATE N-ACETYLTRANSFERASE-RELATED"/>
    <property type="match status" value="1"/>
</dbReference>
<proteinExistence type="predicted"/>
<evidence type="ECO:0000256" key="1">
    <source>
        <dbReference type="ARBA" id="ARBA00022679"/>
    </source>
</evidence>
<keyword evidence="5" id="KW-1185">Reference proteome</keyword>
<dbReference type="InterPro" id="IPR050832">
    <property type="entry name" value="Bact_Acetyltransf"/>
</dbReference>
<accession>A0ABV7ICZ2</accession>
<protein>
    <submittedName>
        <fullName evidence="4">GNAT family N-acetyltransferase</fullName>
        <ecNumber evidence="4">2.3.1.-</ecNumber>
    </submittedName>
</protein>
<dbReference type="EMBL" id="JBHRTE010000007">
    <property type="protein sequence ID" value="MFC3166830.1"/>
    <property type="molecule type" value="Genomic_DNA"/>
</dbReference>
<dbReference type="EC" id="2.3.1.-" evidence="4"/>